<protein>
    <submittedName>
        <fullName evidence="2">Cyclase family protein</fullName>
        <ecNumber evidence="2">3.5.-.-</ecNumber>
    </submittedName>
</protein>
<accession>A0AAU7V5E9</accession>
<keyword evidence="2" id="KW-0378">Hydrolase</keyword>
<organism evidence="2">
    <name type="scientific">Scrofimicrobium appendicitidis</name>
    <dbReference type="NCBI Taxonomy" id="3079930"/>
    <lineage>
        <taxon>Bacteria</taxon>
        <taxon>Bacillati</taxon>
        <taxon>Actinomycetota</taxon>
        <taxon>Actinomycetes</taxon>
        <taxon>Actinomycetales</taxon>
        <taxon>Actinomycetaceae</taxon>
        <taxon>Scrofimicrobium</taxon>
    </lineage>
</organism>
<dbReference type="AlphaFoldDB" id="A0AAU7V5E9"/>
<dbReference type="KEGG" id="sapp:SAC06_05175"/>
<dbReference type="InterPro" id="IPR007325">
    <property type="entry name" value="KFase/CYL"/>
</dbReference>
<name>A0AAU7V5E9_9ACTO</name>
<dbReference type="InterPro" id="IPR037175">
    <property type="entry name" value="KFase_sf"/>
</dbReference>
<dbReference type="PANTHER" id="PTHR31118:SF12">
    <property type="entry name" value="CYCLASE-LIKE PROTEIN 2"/>
    <property type="match status" value="1"/>
</dbReference>
<sequence length="208" mass="22001">MPDRDLSHPIATGMPTYPGDPSVRVSPAATLATDGVRVSHLELGSHTGTHVDAPAHVIPSGRTVDQIDPGQLIGPALVLRATNPRPTEPVVIKELPANLPRIVLLATGWDTHFDSPAALTHPYVSLELAQALWSRGARVLGLDTVSPDRSDNPSHPPKLPVHSFWLGQDGLIVENLVGLVSLPPQVQVVMLPLNLVGGDGAPIRALAR</sequence>
<dbReference type="RefSeq" id="WP_350257244.1">
    <property type="nucleotide sequence ID" value="NZ_CP138335.1"/>
</dbReference>
<proteinExistence type="predicted"/>
<evidence type="ECO:0000256" key="1">
    <source>
        <dbReference type="SAM" id="MobiDB-lite"/>
    </source>
</evidence>
<dbReference type="Gene3D" id="3.50.30.50">
    <property type="entry name" value="Putative cyclase"/>
    <property type="match status" value="1"/>
</dbReference>
<dbReference type="PANTHER" id="PTHR31118">
    <property type="entry name" value="CYCLASE-LIKE PROTEIN 2"/>
    <property type="match status" value="1"/>
</dbReference>
<feature type="region of interest" description="Disordered" evidence="1">
    <location>
        <begin position="1"/>
        <end position="23"/>
    </location>
</feature>
<dbReference type="Pfam" id="PF04199">
    <property type="entry name" value="Cyclase"/>
    <property type="match status" value="1"/>
</dbReference>
<dbReference type="GO" id="GO:0004061">
    <property type="term" value="F:arylformamidase activity"/>
    <property type="evidence" value="ECO:0007669"/>
    <property type="project" value="InterPro"/>
</dbReference>
<dbReference type="GO" id="GO:0019441">
    <property type="term" value="P:L-tryptophan catabolic process to kynurenine"/>
    <property type="evidence" value="ECO:0007669"/>
    <property type="project" value="InterPro"/>
</dbReference>
<gene>
    <name evidence="2" type="ORF">SAC06_05175</name>
</gene>
<dbReference type="SUPFAM" id="SSF102198">
    <property type="entry name" value="Putative cyclase"/>
    <property type="match status" value="1"/>
</dbReference>
<reference evidence="2" key="1">
    <citation type="submission" date="2023-11" db="EMBL/GenBank/DDBJ databases">
        <title>Scrofimicrobium hongkongense sp. nov., isolated from a patient with peritonitis.</title>
        <authorList>
            <person name="Lao H.Y."/>
            <person name="Wong A.Y.P."/>
            <person name="Ng T.L."/>
            <person name="Wong R.Y.L."/>
            <person name="Yau M.C.Y."/>
            <person name="Lam J.Y.W."/>
            <person name="Siu G.K.H."/>
        </authorList>
    </citation>
    <scope>NUCLEOTIDE SEQUENCE</scope>
    <source>
        <strain evidence="2">R131</strain>
    </source>
</reference>
<dbReference type="EMBL" id="CP138335">
    <property type="protein sequence ID" value="XBW07050.1"/>
    <property type="molecule type" value="Genomic_DNA"/>
</dbReference>
<evidence type="ECO:0000313" key="2">
    <source>
        <dbReference type="EMBL" id="XBW07050.1"/>
    </source>
</evidence>
<dbReference type="EC" id="3.5.-.-" evidence="2"/>